<dbReference type="Pfam" id="PF01535">
    <property type="entry name" value="PPR"/>
    <property type="match status" value="1"/>
</dbReference>
<comment type="caution">
    <text evidence="4">The sequence shown here is derived from an EMBL/GenBank/DDBJ whole genome shotgun (WGS) entry which is preliminary data.</text>
</comment>
<evidence type="ECO:0000256" key="2">
    <source>
        <dbReference type="PROSITE-ProRule" id="PRU00708"/>
    </source>
</evidence>
<feature type="repeat" description="PPR" evidence="2">
    <location>
        <begin position="112"/>
        <end position="146"/>
    </location>
</feature>
<dbReference type="Pfam" id="PF13041">
    <property type="entry name" value="PPR_2"/>
    <property type="match status" value="1"/>
</dbReference>
<evidence type="ECO:0000313" key="4">
    <source>
        <dbReference type="EMBL" id="CAK9106729.1"/>
    </source>
</evidence>
<dbReference type="Proteomes" id="UP001642484">
    <property type="component" value="Unassembled WGS sequence"/>
</dbReference>
<gene>
    <name evidence="4" type="ORF">CCMP2556_LOCUS49854</name>
</gene>
<reference evidence="4 5" key="1">
    <citation type="submission" date="2024-02" db="EMBL/GenBank/DDBJ databases">
        <authorList>
            <person name="Chen Y."/>
            <person name="Shah S."/>
            <person name="Dougan E. K."/>
            <person name="Thang M."/>
            <person name="Chan C."/>
        </authorList>
    </citation>
    <scope>NUCLEOTIDE SEQUENCE [LARGE SCALE GENOMIC DNA]</scope>
</reference>
<dbReference type="InterPro" id="IPR020103">
    <property type="entry name" value="PsdUridine_synth_cat_dom_sf"/>
</dbReference>
<sequence length="588" mass="63930">MEAFPPSWYEDPRPGTRALSSLAKKSDWRSSLELLVSMKRAKLQPDLFHHNTVLSSLEANWRMAINVLGLMKRSKIALDVFSYSTAISCCSSVWPIAMGLLREMQWRALEANTVSYSAAISACEKWGCWKPALELMHEMKLAKVRCNDFTYNAAISAAGRAAQWQISLALLEEMTSAAVQASLFSYSACTSACQRSEHWEAALALFGGMENLRANHVVYNGVLSACAVTGSWTLALHFLEEMHRSSTSRSSVSYAITICTCADGQAWQQVLDLLRWMRLDHFRANGVEAGSAIAAINEAVGRPAAEALLISLKEDYFSSTSSGRFGAVATLGRIEAFDSPHEVELLWRSGPLLALLKPAGLSTEATLAATSTQLRGAVVTQVSRLDVPTSGALLAALGEQDSCGAWWLLAQFAGRLVSKVYCCLCHGEPPGEPPWHGEVNRPLKVTSVLGVSQATIVKEEDPQGKASCTKYEVLATFQSSNGGVFSLTQAQPVTGRTHQIRVHMASVGLPLVGDRRYGKAFETGRPVLPEWCPSLFLHCWQLRFLSLDAEPHLLCAPLPPALRDALQHLTLRSGHVPAELCGVLCTGG</sequence>
<dbReference type="InterPro" id="IPR006145">
    <property type="entry name" value="PsdUridine_synth_RsuA/RluA"/>
</dbReference>
<dbReference type="PROSITE" id="PS51375">
    <property type="entry name" value="PPR"/>
    <property type="match status" value="2"/>
</dbReference>
<evidence type="ECO:0000256" key="1">
    <source>
        <dbReference type="ARBA" id="ARBA00022737"/>
    </source>
</evidence>
<dbReference type="InterPro" id="IPR002885">
    <property type="entry name" value="PPR_rpt"/>
</dbReference>
<dbReference type="InterPro" id="IPR011990">
    <property type="entry name" value="TPR-like_helical_dom_sf"/>
</dbReference>
<dbReference type="CDD" id="cd02869">
    <property type="entry name" value="PseudoU_synth_RluA_like"/>
    <property type="match status" value="1"/>
</dbReference>
<dbReference type="PANTHER" id="PTHR47447:SF17">
    <property type="entry name" value="OS12G0638900 PROTEIN"/>
    <property type="match status" value="1"/>
</dbReference>
<feature type="domain" description="Pseudouridine synthase RsuA/RluA-like" evidence="3">
    <location>
        <begin position="373"/>
        <end position="506"/>
    </location>
</feature>
<name>A0ABP0S2Z5_9DINO</name>
<keyword evidence="1" id="KW-0677">Repeat</keyword>
<dbReference type="NCBIfam" id="TIGR00756">
    <property type="entry name" value="PPR"/>
    <property type="match status" value="1"/>
</dbReference>
<accession>A0ABP0S2Z5</accession>
<dbReference type="EMBL" id="CAXAMN010026916">
    <property type="protein sequence ID" value="CAK9106729.1"/>
    <property type="molecule type" value="Genomic_DNA"/>
</dbReference>
<dbReference type="PANTHER" id="PTHR47447">
    <property type="entry name" value="OS03G0856100 PROTEIN"/>
    <property type="match status" value="1"/>
</dbReference>
<feature type="repeat" description="PPR" evidence="2">
    <location>
        <begin position="215"/>
        <end position="249"/>
    </location>
</feature>
<evidence type="ECO:0000313" key="5">
    <source>
        <dbReference type="Proteomes" id="UP001642484"/>
    </source>
</evidence>
<dbReference type="Pfam" id="PF00849">
    <property type="entry name" value="PseudoU_synth_2"/>
    <property type="match status" value="1"/>
</dbReference>
<evidence type="ECO:0000259" key="3">
    <source>
        <dbReference type="Pfam" id="PF00849"/>
    </source>
</evidence>
<protein>
    <recommendedName>
        <fullName evidence="3">Pseudouridine synthase RsuA/RluA-like domain-containing protein</fullName>
    </recommendedName>
</protein>
<organism evidence="4 5">
    <name type="scientific">Durusdinium trenchii</name>
    <dbReference type="NCBI Taxonomy" id="1381693"/>
    <lineage>
        <taxon>Eukaryota</taxon>
        <taxon>Sar</taxon>
        <taxon>Alveolata</taxon>
        <taxon>Dinophyceae</taxon>
        <taxon>Suessiales</taxon>
        <taxon>Symbiodiniaceae</taxon>
        <taxon>Durusdinium</taxon>
    </lineage>
</organism>
<proteinExistence type="predicted"/>
<dbReference type="Gene3D" id="1.25.40.10">
    <property type="entry name" value="Tetratricopeptide repeat domain"/>
    <property type="match status" value="2"/>
</dbReference>
<dbReference type="SUPFAM" id="SSF55120">
    <property type="entry name" value="Pseudouridine synthase"/>
    <property type="match status" value="1"/>
</dbReference>
<dbReference type="Gene3D" id="3.30.2350.10">
    <property type="entry name" value="Pseudouridine synthase"/>
    <property type="match status" value="1"/>
</dbReference>
<keyword evidence="5" id="KW-1185">Reference proteome</keyword>